<feature type="transmembrane region" description="Helical" evidence="3">
    <location>
        <begin position="194"/>
        <end position="216"/>
    </location>
</feature>
<dbReference type="InterPro" id="IPR013083">
    <property type="entry name" value="Znf_RING/FYVE/PHD"/>
</dbReference>
<evidence type="ECO:0000256" key="1">
    <source>
        <dbReference type="ARBA" id="ARBA00022737"/>
    </source>
</evidence>
<sequence length="594" mass="66154">MSSLDQQQYLICPITLELFNDPVTAKDGYTYERKTITDWINQHGTSPITKKPLTVEQLTSNHAVKSAVEAFKQQYNIQSNTNNIDNKRQNLQNLDVLCRYCSSKQQLNNIKQHQVKCSSNPVNIAPFNIADNENIFATSQQTLHNEKKFSFINPFAQQTTNSMADEESNQNSATSNVLSQGNQCLSLKNRKVKYLLAILLGIVLATIAITLTVYYVKREKHEPLSDSTTATMTYQSTTTSTSTTTTTSMITSTSTSTTTSTTTTTSTITSTTTTTTTTSTTISTTTSSIPSTPQVPCASAEWNLNGITVTSDVYDPYNLAIDSQDNVIVADTENHRLRKFFNNGTDIILPPKTKITSVFIDQFDNIYIADSFGDEVQVLTSNGDLITTIDGSNITDSFYDNLKLDGQPGLYVDKNNTVYISDTGHHRIIKYFLNLNYGIVAAGENGQGSELNQLNSPYEIYVDEIYEIGAIYICDHQNHRIQKWLNGAKEGITVAFSDEQLHSPIAILLQPIENQMIMFISSFSGDQVLKWIPFAQEAESIVVGISGHMGTEADRLFSPRGIKFDKYWNLFVADTGNNRIQKFLFNTSSCENSY</sequence>
<dbReference type="InterPro" id="IPR003613">
    <property type="entry name" value="Ubox_domain"/>
</dbReference>
<proteinExistence type="predicted"/>
<accession>A0A814XXM8</accession>
<dbReference type="Proteomes" id="UP000663832">
    <property type="component" value="Unassembled WGS sequence"/>
</dbReference>
<evidence type="ECO:0000313" key="7">
    <source>
        <dbReference type="EMBL" id="CAF1221712.1"/>
    </source>
</evidence>
<dbReference type="SMART" id="SM00504">
    <property type="entry name" value="Ubox"/>
    <property type="match status" value="1"/>
</dbReference>
<evidence type="ECO:0000259" key="4">
    <source>
        <dbReference type="PROSITE" id="PS51698"/>
    </source>
</evidence>
<reference evidence="7" key="1">
    <citation type="submission" date="2021-02" db="EMBL/GenBank/DDBJ databases">
        <authorList>
            <person name="Nowell W R."/>
        </authorList>
    </citation>
    <scope>NUCLEOTIDE SEQUENCE</scope>
</reference>
<dbReference type="GO" id="GO:0004842">
    <property type="term" value="F:ubiquitin-protein transferase activity"/>
    <property type="evidence" value="ECO:0007669"/>
    <property type="project" value="InterPro"/>
</dbReference>
<dbReference type="Gene3D" id="2.120.10.30">
    <property type="entry name" value="TolB, C-terminal domain"/>
    <property type="match status" value="1"/>
</dbReference>
<dbReference type="PROSITE" id="PS51698">
    <property type="entry name" value="U_BOX"/>
    <property type="match status" value="1"/>
</dbReference>
<dbReference type="PANTHER" id="PTHR46573:SF1">
    <property type="entry name" value="WD REPEAT, SAM AND U-BOX DOMAIN-CONTAINING PROTEIN 1"/>
    <property type="match status" value="1"/>
</dbReference>
<keyword evidence="3" id="KW-0812">Transmembrane</keyword>
<organism evidence="7 8">
    <name type="scientific">Adineta steineri</name>
    <dbReference type="NCBI Taxonomy" id="433720"/>
    <lineage>
        <taxon>Eukaryota</taxon>
        <taxon>Metazoa</taxon>
        <taxon>Spiralia</taxon>
        <taxon>Gnathifera</taxon>
        <taxon>Rotifera</taxon>
        <taxon>Eurotatoria</taxon>
        <taxon>Bdelloidea</taxon>
        <taxon>Adinetida</taxon>
        <taxon>Adinetidae</taxon>
        <taxon>Adineta</taxon>
    </lineage>
</organism>
<dbReference type="PANTHER" id="PTHR46573">
    <property type="entry name" value="WD REPEAT, SAM AND U-BOX DOMAIN-CONTAINING PROTEIN 1"/>
    <property type="match status" value="1"/>
</dbReference>
<evidence type="ECO:0000313" key="8">
    <source>
        <dbReference type="Proteomes" id="UP000663832"/>
    </source>
</evidence>
<dbReference type="EMBL" id="CAJNOI010000070">
    <property type="protein sequence ID" value="CAF0997191.1"/>
    <property type="molecule type" value="Genomic_DNA"/>
</dbReference>
<name>A0A814XXM8_9BILA</name>
<evidence type="ECO:0000313" key="5">
    <source>
        <dbReference type="EMBL" id="CAF0997191.1"/>
    </source>
</evidence>
<evidence type="ECO:0000256" key="2">
    <source>
        <dbReference type="SAM" id="MobiDB-lite"/>
    </source>
</evidence>
<dbReference type="Pfam" id="PF04564">
    <property type="entry name" value="U-box"/>
    <property type="match status" value="1"/>
</dbReference>
<dbReference type="Pfam" id="PF01436">
    <property type="entry name" value="NHL"/>
    <property type="match status" value="1"/>
</dbReference>
<evidence type="ECO:0000256" key="3">
    <source>
        <dbReference type="SAM" id="Phobius"/>
    </source>
</evidence>
<keyword evidence="1" id="KW-0677">Repeat</keyword>
<feature type="region of interest" description="Disordered" evidence="2">
    <location>
        <begin position="238"/>
        <end position="271"/>
    </location>
</feature>
<dbReference type="EMBL" id="CAJNOM010000109">
    <property type="protein sequence ID" value="CAF1066738.1"/>
    <property type="molecule type" value="Genomic_DNA"/>
</dbReference>
<keyword evidence="3" id="KW-0472">Membrane</keyword>
<dbReference type="SUPFAM" id="SSF57850">
    <property type="entry name" value="RING/U-box"/>
    <property type="match status" value="1"/>
</dbReference>
<dbReference type="InterPro" id="IPR011042">
    <property type="entry name" value="6-blade_b-propeller_TolB-like"/>
</dbReference>
<keyword evidence="8" id="KW-1185">Reference proteome</keyword>
<keyword evidence="3" id="KW-1133">Transmembrane helix</keyword>
<dbReference type="InterPro" id="IPR001258">
    <property type="entry name" value="NHL_repeat"/>
</dbReference>
<protein>
    <recommendedName>
        <fullName evidence="4">U-box domain-containing protein</fullName>
    </recommendedName>
</protein>
<dbReference type="InterPro" id="IPR052085">
    <property type="entry name" value="WD-SAM-U-box"/>
</dbReference>
<dbReference type="Gene3D" id="2.40.10.500">
    <property type="match status" value="1"/>
</dbReference>
<dbReference type="EMBL" id="CAJNOM010000202">
    <property type="protein sequence ID" value="CAF1221712.1"/>
    <property type="molecule type" value="Genomic_DNA"/>
</dbReference>
<comment type="caution">
    <text evidence="7">The sequence shown here is derived from an EMBL/GenBank/DDBJ whole genome shotgun (WGS) entry which is preliminary data.</text>
</comment>
<dbReference type="Proteomes" id="UP000663877">
    <property type="component" value="Unassembled WGS sequence"/>
</dbReference>
<dbReference type="AlphaFoldDB" id="A0A814XXM8"/>
<evidence type="ECO:0000313" key="6">
    <source>
        <dbReference type="EMBL" id="CAF1066738.1"/>
    </source>
</evidence>
<dbReference type="SUPFAM" id="SSF101898">
    <property type="entry name" value="NHL repeat"/>
    <property type="match status" value="1"/>
</dbReference>
<dbReference type="CDD" id="cd05819">
    <property type="entry name" value="NHL"/>
    <property type="match status" value="1"/>
</dbReference>
<feature type="domain" description="U-box" evidence="4">
    <location>
        <begin position="5"/>
        <end position="78"/>
    </location>
</feature>
<dbReference type="OrthoDB" id="10064100at2759"/>
<gene>
    <name evidence="5" type="ORF">BJG266_LOCUS15730</name>
    <name evidence="6" type="ORF">QVE165_LOCUS18459</name>
    <name evidence="7" type="ORF">QVE165_LOCUS26936</name>
</gene>
<dbReference type="CDD" id="cd16655">
    <property type="entry name" value="RING-Ubox_WDSUB1-like"/>
    <property type="match status" value="1"/>
</dbReference>
<dbReference type="GO" id="GO:0016567">
    <property type="term" value="P:protein ubiquitination"/>
    <property type="evidence" value="ECO:0007669"/>
    <property type="project" value="InterPro"/>
</dbReference>
<dbReference type="Gene3D" id="3.30.40.10">
    <property type="entry name" value="Zinc/RING finger domain, C3HC4 (zinc finger)"/>
    <property type="match status" value="1"/>
</dbReference>